<keyword evidence="3" id="KW-1185">Reference proteome</keyword>
<feature type="compositionally biased region" description="Basic and acidic residues" evidence="1">
    <location>
        <begin position="371"/>
        <end position="399"/>
    </location>
</feature>
<accession>A0A835IIN1</accession>
<feature type="compositionally biased region" description="Basic and acidic residues" evidence="1">
    <location>
        <begin position="56"/>
        <end position="65"/>
    </location>
</feature>
<proteinExistence type="predicted"/>
<dbReference type="OrthoDB" id="661481at2759"/>
<evidence type="ECO:0000313" key="3">
    <source>
        <dbReference type="Proteomes" id="UP000631114"/>
    </source>
</evidence>
<feature type="compositionally biased region" description="Basic and acidic residues" evidence="1">
    <location>
        <begin position="347"/>
        <end position="357"/>
    </location>
</feature>
<dbReference type="AlphaFoldDB" id="A0A835IIN1"/>
<organism evidence="2 3">
    <name type="scientific">Coptis chinensis</name>
    <dbReference type="NCBI Taxonomy" id="261450"/>
    <lineage>
        <taxon>Eukaryota</taxon>
        <taxon>Viridiplantae</taxon>
        <taxon>Streptophyta</taxon>
        <taxon>Embryophyta</taxon>
        <taxon>Tracheophyta</taxon>
        <taxon>Spermatophyta</taxon>
        <taxon>Magnoliopsida</taxon>
        <taxon>Ranunculales</taxon>
        <taxon>Ranunculaceae</taxon>
        <taxon>Coptidoideae</taxon>
        <taxon>Coptis</taxon>
    </lineage>
</organism>
<feature type="compositionally biased region" description="Polar residues" evidence="1">
    <location>
        <begin position="505"/>
        <end position="536"/>
    </location>
</feature>
<dbReference type="PANTHER" id="PTHR34962:SF1">
    <property type="entry name" value="EMBRYO DEFECTIVE 1703-RELATED"/>
    <property type="match status" value="1"/>
</dbReference>
<reference evidence="2 3" key="1">
    <citation type="submission" date="2020-10" db="EMBL/GenBank/DDBJ databases">
        <title>The Coptis chinensis genome and diversification of protoberbering-type alkaloids.</title>
        <authorList>
            <person name="Wang B."/>
            <person name="Shu S."/>
            <person name="Song C."/>
            <person name="Liu Y."/>
        </authorList>
    </citation>
    <scope>NUCLEOTIDE SEQUENCE [LARGE SCALE GENOMIC DNA]</scope>
    <source>
        <strain evidence="2">HL-2020</strain>
        <tissue evidence="2">Leaf</tissue>
    </source>
</reference>
<name>A0A835IIN1_9MAGN</name>
<protein>
    <submittedName>
        <fullName evidence="2">Uncharacterized protein</fullName>
    </submittedName>
</protein>
<feature type="region of interest" description="Disordered" evidence="1">
    <location>
        <begin position="44"/>
        <end position="67"/>
    </location>
</feature>
<feature type="compositionally biased region" description="Polar residues" evidence="1">
    <location>
        <begin position="434"/>
        <end position="457"/>
    </location>
</feature>
<feature type="compositionally biased region" description="Polar residues" evidence="1">
    <location>
        <begin position="417"/>
        <end position="426"/>
    </location>
</feature>
<dbReference type="EMBL" id="JADFTS010000003">
    <property type="protein sequence ID" value="KAF9616393.1"/>
    <property type="molecule type" value="Genomic_DNA"/>
</dbReference>
<feature type="compositionally biased region" description="Polar residues" evidence="1">
    <location>
        <begin position="466"/>
        <end position="477"/>
    </location>
</feature>
<evidence type="ECO:0000313" key="2">
    <source>
        <dbReference type="EMBL" id="KAF9616393.1"/>
    </source>
</evidence>
<comment type="caution">
    <text evidence="2">The sequence shown here is derived from an EMBL/GenBank/DDBJ whole genome shotgun (WGS) entry which is preliminary data.</text>
</comment>
<feature type="compositionally biased region" description="Basic residues" evidence="1">
    <location>
        <begin position="44"/>
        <end position="55"/>
    </location>
</feature>
<feature type="region of interest" description="Disordered" evidence="1">
    <location>
        <begin position="492"/>
        <end position="552"/>
    </location>
</feature>
<evidence type="ECO:0000256" key="1">
    <source>
        <dbReference type="SAM" id="MobiDB-lite"/>
    </source>
</evidence>
<dbReference type="Proteomes" id="UP000631114">
    <property type="component" value="Unassembled WGS sequence"/>
</dbReference>
<feature type="compositionally biased region" description="Acidic residues" evidence="1">
    <location>
        <begin position="358"/>
        <end position="370"/>
    </location>
</feature>
<dbReference type="PANTHER" id="PTHR34962">
    <property type="entry name" value="EMBRYO DEFECTIVE 1703-RELATED"/>
    <property type="match status" value="1"/>
</dbReference>
<sequence>MELLNHPSIFKKPPFTTNPSSSNHFNTFFPFPSARNFQISAHFRRHSKRRNSLRKKLSDEQKVSSDTDTTNLQYPFHITDESYLNNSSIDSVEKSKLVMWSKLESWVDQYKKEVEFWGVGSSPIFTVFQDIQGNVKNVVINEDEILRRNRVEPSFYNKRNELGEEVKSTISYAKRLGKEIEIGGYKFPSNSSIAKVVVSGRESGFVDGVRSFVVRPEMYTKLPRIGIGIVCSFFVFWFVKEILFVKNSVVELTREEKEMLRRKMKLRMEKEKLESGSVEVLPVVVNRVMESTVRPQLDKQELMNSFSKAKTPGEELMLPHSSSCVDHETRRFSKKLQEIKEMARHAREIERKSREEHEIVDEDVSTDLEDSEIHSHVSDLSDGDSVKSMDVNATRERPSVEYSPTIENGSIPGRTSIKASENNNFQVPDLDSSAEGSGNGVQSQRDGIRSEPSSLRSIVTEEENQSSENLTIEPQSVDVQPLLEGTFLHPLENSKSKIPAPASTVEGSENGMNTQWDLNNRESNTLQSMGRSQEIPSTDLPDGETYGSNKQPIKVKPKIMLTVKEAREYLSQKRE</sequence>
<feature type="region of interest" description="Disordered" evidence="1">
    <location>
        <begin position="347"/>
        <end position="477"/>
    </location>
</feature>
<gene>
    <name evidence="2" type="ORF">IFM89_029647</name>
</gene>